<dbReference type="InterPro" id="IPR044992">
    <property type="entry name" value="ChyE-like"/>
</dbReference>
<dbReference type="SUPFAM" id="SSF52317">
    <property type="entry name" value="Class I glutamine amidotransferase-like"/>
    <property type="match status" value="1"/>
</dbReference>
<evidence type="ECO:0000313" key="2">
    <source>
        <dbReference type="EMBL" id="MFC7580186.1"/>
    </source>
</evidence>
<proteinExistence type="predicted"/>
<dbReference type="InterPro" id="IPR029062">
    <property type="entry name" value="Class_I_gatase-like"/>
</dbReference>
<organism evidence="2 3">
    <name type="scientific">Schaalia naturae</name>
    <dbReference type="NCBI Taxonomy" id="635203"/>
    <lineage>
        <taxon>Bacteria</taxon>
        <taxon>Bacillati</taxon>
        <taxon>Actinomycetota</taxon>
        <taxon>Actinomycetes</taxon>
        <taxon>Actinomycetales</taxon>
        <taxon>Actinomycetaceae</taxon>
        <taxon>Schaalia</taxon>
    </lineage>
</organism>
<evidence type="ECO:0000259" key="1">
    <source>
        <dbReference type="Pfam" id="PF00117"/>
    </source>
</evidence>
<accession>A0ABW2SJ88</accession>
<dbReference type="PANTHER" id="PTHR42695:SF5">
    <property type="entry name" value="GLUTAMINE AMIDOTRANSFERASE YLR126C-RELATED"/>
    <property type="match status" value="1"/>
</dbReference>
<dbReference type="Gene3D" id="3.40.50.880">
    <property type="match status" value="1"/>
</dbReference>
<sequence>MSRPFLMLASRTEEVVADDEFRNLPRLAGMAPGEAVRVRLDREPFPEIDLDDWSGIILCGSPFDVSAPEGLKTAVQRDVEAHLGDLYDRMLQADAAFLGICYGMGTLTLHLGGAVDGSHAEEISAPRLTLTPEGRDDPLLEGMPERFRAYVGHHEAASGLAPGATLLVGGTVAPVQMIRAGESVYATQFHPELDLAGIGVRIEEYAGRGYYPPEERSRVEAEVAAADVRPVHLILRNFVRRFRR</sequence>
<feature type="domain" description="Glutamine amidotransferase" evidence="1">
    <location>
        <begin position="43"/>
        <end position="195"/>
    </location>
</feature>
<dbReference type="Pfam" id="PF00117">
    <property type="entry name" value="GATase"/>
    <property type="match status" value="1"/>
</dbReference>
<dbReference type="InterPro" id="IPR017926">
    <property type="entry name" value="GATASE"/>
</dbReference>
<dbReference type="CDD" id="cd01741">
    <property type="entry name" value="GATase1_1"/>
    <property type="match status" value="1"/>
</dbReference>
<dbReference type="RefSeq" id="WP_380971959.1">
    <property type="nucleotide sequence ID" value="NZ_JBHTEF010000001.1"/>
</dbReference>
<dbReference type="NCBIfam" id="NF005743">
    <property type="entry name" value="PRK07567.1"/>
    <property type="match status" value="1"/>
</dbReference>
<gene>
    <name evidence="2" type="ORF">ACFQWG_02980</name>
</gene>
<evidence type="ECO:0000313" key="3">
    <source>
        <dbReference type="Proteomes" id="UP001596527"/>
    </source>
</evidence>
<dbReference type="Proteomes" id="UP001596527">
    <property type="component" value="Unassembled WGS sequence"/>
</dbReference>
<keyword evidence="2" id="KW-0315">Glutamine amidotransferase</keyword>
<comment type="caution">
    <text evidence="2">The sequence shown here is derived from an EMBL/GenBank/DDBJ whole genome shotgun (WGS) entry which is preliminary data.</text>
</comment>
<name>A0ABW2SJ88_9ACTO</name>
<dbReference type="PANTHER" id="PTHR42695">
    <property type="entry name" value="GLUTAMINE AMIDOTRANSFERASE YLR126C-RELATED"/>
    <property type="match status" value="1"/>
</dbReference>
<keyword evidence="3" id="KW-1185">Reference proteome</keyword>
<dbReference type="PROSITE" id="PS51273">
    <property type="entry name" value="GATASE_TYPE_1"/>
    <property type="match status" value="1"/>
</dbReference>
<dbReference type="EMBL" id="JBHTEF010000001">
    <property type="protein sequence ID" value="MFC7580186.1"/>
    <property type="molecule type" value="Genomic_DNA"/>
</dbReference>
<protein>
    <submittedName>
        <fullName evidence="2">Glutamine amidotransferase</fullName>
    </submittedName>
</protein>
<reference evidence="3" key="1">
    <citation type="journal article" date="2019" name="Int. J. Syst. Evol. Microbiol.">
        <title>The Global Catalogue of Microorganisms (GCM) 10K type strain sequencing project: providing services to taxonomists for standard genome sequencing and annotation.</title>
        <authorList>
            <consortium name="The Broad Institute Genomics Platform"/>
            <consortium name="The Broad Institute Genome Sequencing Center for Infectious Disease"/>
            <person name="Wu L."/>
            <person name="Ma J."/>
        </authorList>
    </citation>
    <scope>NUCLEOTIDE SEQUENCE [LARGE SCALE GENOMIC DNA]</scope>
    <source>
        <strain evidence="3">CCUG 56698</strain>
    </source>
</reference>